<dbReference type="PANTHER" id="PTHR45883:SF2">
    <property type="entry name" value="HSC70-INTERACTING PROTEIN"/>
    <property type="match status" value="1"/>
</dbReference>
<feature type="compositionally biased region" description="Low complexity" evidence="3">
    <location>
        <begin position="486"/>
        <end position="496"/>
    </location>
</feature>
<gene>
    <name evidence="4" type="ORF">AK812_SmicGene26059</name>
</gene>
<evidence type="ECO:0000256" key="2">
    <source>
        <dbReference type="ARBA" id="ARBA00022803"/>
    </source>
</evidence>
<dbReference type="SUPFAM" id="SSF48452">
    <property type="entry name" value="TPR-like"/>
    <property type="match status" value="2"/>
</dbReference>
<organism evidence="4 5">
    <name type="scientific">Symbiodinium microadriaticum</name>
    <name type="common">Dinoflagellate</name>
    <name type="synonym">Zooxanthella microadriatica</name>
    <dbReference type="NCBI Taxonomy" id="2951"/>
    <lineage>
        <taxon>Eukaryota</taxon>
        <taxon>Sar</taxon>
        <taxon>Alveolata</taxon>
        <taxon>Dinophyceae</taxon>
        <taxon>Suessiales</taxon>
        <taxon>Symbiodiniaceae</taxon>
        <taxon>Symbiodinium</taxon>
    </lineage>
</organism>
<feature type="compositionally biased region" description="Pro residues" evidence="3">
    <location>
        <begin position="334"/>
        <end position="343"/>
    </location>
</feature>
<feature type="region of interest" description="Disordered" evidence="3">
    <location>
        <begin position="172"/>
        <end position="253"/>
    </location>
</feature>
<keyword evidence="1" id="KW-0677">Repeat</keyword>
<feature type="region of interest" description="Disordered" evidence="3">
    <location>
        <begin position="327"/>
        <end position="347"/>
    </location>
</feature>
<keyword evidence="5" id="KW-1185">Reference proteome</keyword>
<dbReference type="EMBL" id="LSRX01000633">
    <property type="protein sequence ID" value="OLP92158.1"/>
    <property type="molecule type" value="Genomic_DNA"/>
</dbReference>
<feature type="compositionally biased region" description="Basic and acidic residues" evidence="3">
    <location>
        <begin position="200"/>
        <end position="218"/>
    </location>
</feature>
<feature type="region of interest" description="Disordered" evidence="3">
    <location>
        <begin position="1010"/>
        <end position="1040"/>
    </location>
</feature>
<evidence type="ECO:0000256" key="1">
    <source>
        <dbReference type="ARBA" id="ARBA00022737"/>
    </source>
</evidence>
<name>A0A1Q9DAI5_SYMMI</name>
<feature type="region of interest" description="Disordered" evidence="3">
    <location>
        <begin position="956"/>
        <end position="977"/>
    </location>
</feature>
<dbReference type="InterPro" id="IPR011990">
    <property type="entry name" value="TPR-like_helical_dom_sf"/>
</dbReference>
<dbReference type="Proteomes" id="UP000186817">
    <property type="component" value="Unassembled WGS sequence"/>
</dbReference>
<feature type="region of interest" description="Disordered" evidence="3">
    <location>
        <begin position="467"/>
        <end position="496"/>
    </location>
</feature>
<evidence type="ECO:0000256" key="3">
    <source>
        <dbReference type="SAM" id="MobiDB-lite"/>
    </source>
</evidence>
<dbReference type="PANTHER" id="PTHR45883">
    <property type="entry name" value="HSC70-INTERACTING PROTEIN"/>
    <property type="match status" value="1"/>
</dbReference>
<feature type="region of interest" description="Disordered" evidence="3">
    <location>
        <begin position="681"/>
        <end position="769"/>
    </location>
</feature>
<evidence type="ECO:0000313" key="5">
    <source>
        <dbReference type="Proteomes" id="UP000186817"/>
    </source>
</evidence>
<accession>A0A1Q9DAI5</accession>
<dbReference type="InterPro" id="IPR019734">
    <property type="entry name" value="TPR_rpt"/>
</dbReference>
<keyword evidence="2" id="KW-0802">TPR repeat</keyword>
<reference evidence="4 5" key="1">
    <citation type="submission" date="2016-02" db="EMBL/GenBank/DDBJ databases">
        <title>Genome analysis of coral dinoflagellate symbionts highlights evolutionary adaptations to a symbiotic lifestyle.</title>
        <authorList>
            <person name="Aranda M."/>
            <person name="Li Y."/>
            <person name="Liew Y.J."/>
            <person name="Baumgarten S."/>
            <person name="Simakov O."/>
            <person name="Wilson M."/>
            <person name="Piel J."/>
            <person name="Ashoor H."/>
            <person name="Bougouffa S."/>
            <person name="Bajic V.B."/>
            <person name="Ryu T."/>
            <person name="Ravasi T."/>
            <person name="Bayer T."/>
            <person name="Micklem G."/>
            <person name="Kim H."/>
            <person name="Bhak J."/>
            <person name="Lajeunesse T.C."/>
            <person name="Voolstra C.R."/>
        </authorList>
    </citation>
    <scope>NUCLEOTIDE SEQUENCE [LARGE SCALE GENOMIC DNA]</scope>
    <source>
        <strain evidence="4 5">CCMP2467</strain>
    </source>
</reference>
<protein>
    <submittedName>
        <fullName evidence="4">58 kDa phosphoprotein</fullName>
    </submittedName>
</protein>
<evidence type="ECO:0000313" key="4">
    <source>
        <dbReference type="EMBL" id="OLP92158.1"/>
    </source>
</evidence>
<comment type="caution">
    <text evidence="4">The sequence shown here is derived from an EMBL/GenBank/DDBJ whole genome shotgun (WGS) entry which is preliminary data.</text>
</comment>
<sequence>MERIRENSELLDFELSDAQMAALDGLATLSESNHAEAVRGEQCIREPEEVKAAHFTLGGGGHSLAECQAACAAQADCSVLVHYERTGFCHMFRFPASTLKASAAGGNGNSRPEVFFGSQQASACIASGVRADVNPFLDERRLVGSRMAPAPQRDEAGCVALMVEAEIKPEAELLSTPVAENGDKEGASQEEQADAAMTEASKDDATAEKEASKDDAPKEAAGQEPKEVVEDVSMEAPPPAEASPAPKEDAVRLDDAEPVQIADEAAEKAPADAETTPKVAEAPSGPVELEDSDDDMEVSGAMAEMMLPPNLLTEEFADEAVSIDADESVKDKPPFPPFPPRNFVPPSDARKRILAKGKQKASELLADGQAEKALEKYSELIKSGGATALILAARADILLQLARPCAAIRDCCLALQMNPDCGKAHLVRGAAHQKLGHWKKSYRDLSQGQKLDFQDQYASLHDLAAKRAGATQDRPHRRLPRERVGSPEPKAAPPVVEVKPPSKEFKIGQAVRLGGLQKAPHLNGRRGLVQRLSSHDNDRWDVEVRMDRGMVEIKSIRSENVIAVQRNQAAEWQLEEARFAEERKRREKEDKRWQEEEEKSKRFNTVRTGMCEKTLNAQGFPVMDTTEKLEAEMSCLPLDHEALSLLRRLRPSEALQVLQQVSIQGINNNMSSYIKIKVRSKLGDPDNTDEDPKMPKPVPAKTTPTPTPAPQKPAAAEAETKAEAGKEAQASEKPAEEEPSEDDSEDEDFDLLPEEKEPTLDSGYVEAEPTEKQMEALAKWKEEAHDSLEAGDVKTALERFTEVVDGGGGSALILAKRGELLLKERRPLAAIKDCAAALALNSDLGKAYRIRGIALRKLGRYREAKSDLDQAQKLDFDEGVSIIEKFVTEKVRLEEKRGARKRTSKISEPLSAAIAAAVASALRIPGMIETTLAVHAAGLLAPGEFEMKGLRFRGLGDEEPIHGPSPRSLDLSLSDDGDVGYGAELPMTRPTGYTPAPSPFVVREQVYLRPRNRTQEPTPGLRAEAMEENRPDMSASQLSGEADKAANLLEQIRDLEQQLQSERSKDEPLTPVLPRFAARSSARDLSRASTTDTVSGEEDSLFVAVFQAAFFLRVKDLLALGSVSECWRQATMSDFIWDAMFQDLPAFAGRRAPLASLEALSGQPEASSRTRILSQWQPPSLRFSTWSSVETGVEWKVSQRLLRATGPGASIRSPNFSVRGFSGYFLFYPQGAGAQRRCSVYAVLQGAPDHFEACLGTGRVSRGVCKATAGKTSFGWADAGPPFSQKTQRDALVEVIFSVMSPRPAKIEWCRIESS</sequence>
<feature type="compositionally biased region" description="Basic and acidic residues" evidence="3">
    <location>
        <begin position="718"/>
        <end position="736"/>
    </location>
</feature>
<feature type="region of interest" description="Disordered" evidence="3">
    <location>
        <begin position="265"/>
        <end position="293"/>
    </location>
</feature>
<dbReference type="GO" id="GO:0030544">
    <property type="term" value="F:Hsp70 protein binding"/>
    <property type="evidence" value="ECO:0007669"/>
    <property type="project" value="TreeGrafter"/>
</dbReference>
<feature type="compositionally biased region" description="Acidic residues" evidence="3">
    <location>
        <begin position="737"/>
        <end position="752"/>
    </location>
</feature>
<dbReference type="SMART" id="SM00028">
    <property type="entry name" value="TPR"/>
    <property type="match status" value="4"/>
</dbReference>
<proteinExistence type="predicted"/>
<dbReference type="Gene3D" id="1.25.40.10">
    <property type="entry name" value="Tetratricopeptide repeat domain"/>
    <property type="match status" value="2"/>
</dbReference>
<dbReference type="OrthoDB" id="533763at2759"/>